<evidence type="ECO:0000256" key="7">
    <source>
        <dbReference type="ARBA" id="ARBA00022989"/>
    </source>
</evidence>
<comment type="subcellular location">
    <subcellularLocation>
        <location evidence="1">Cell membrane</location>
        <topology evidence="1">Multi-pass membrane protein</topology>
    </subcellularLocation>
</comment>
<feature type="transmembrane region" description="Helical" evidence="10">
    <location>
        <begin position="139"/>
        <end position="156"/>
    </location>
</feature>
<keyword evidence="9" id="KW-0046">Antibiotic resistance</keyword>
<evidence type="ECO:0000256" key="10">
    <source>
        <dbReference type="SAM" id="Phobius"/>
    </source>
</evidence>
<dbReference type="InterPro" id="IPR048279">
    <property type="entry name" value="MdtK-like"/>
</dbReference>
<keyword evidence="12" id="KW-1185">Reference proteome</keyword>
<dbReference type="PANTHER" id="PTHR43823:SF3">
    <property type="entry name" value="MULTIDRUG EXPORT PROTEIN MEPA"/>
    <property type="match status" value="1"/>
</dbReference>
<keyword evidence="5" id="KW-1003">Cell membrane</keyword>
<dbReference type="GO" id="GO:0042910">
    <property type="term" value="F:xenobiotic transmembrane transporter activity"/>
    <property type="evidence" value="ECO:0007669"/>
    <property type="project" value="InterPro"/>
</dbReference>
<feature type="transmembrane region" description="Helical" evidence="10">
    <location>
        <begin position="317"/>
        <end position="346"/>
    </location>
</feature>
<feature type="transmembrane region" description="Helical" evidence="10">
    <location>
        <begin position="389"/>
        <end position="410"/>
    </location>
</feature>
<dbReference type="Pfam" id="PF01554">
    <property type="entry name" value="MatE"/>
    <property type="match status" value="2"/>
</dbReference>
<feature type="transmembrane region" description="Helical" evidence="10">
    <location>
        <begin position="163"/>
        <end position="180"/>
    </location>
</feature>
<dbReference type="PANTHER" id="PTHR43823">
    <property type="entry name" value="SPORULATION PROTEIN YKVU"/>
    <property type="match status" value="1"/>
</dbReference>
<dbReference type="InterPro" id="IPR051327">
    <property type="entry name" value="MATE_MepA_subfamily"/>
</dbReference>
<dbReference type="GO" id="GO:0015297">
    <property type="term" value="F:antiporter activity"/>
    <property type="evidence" value="ECO:0007669"/>
    <property type="project" value="InterPro"/>
</dbReference>
<name>A0A1C7ID27_9FIRM</name>
<gene>
    <name evidence="11" type="ORF">A4V09_18670</name>
</gene>
<dbReference type="GO" id="GO:0005886">
    <property type="term" value="C:plasma membrane"/>
    <property type="evidence" value="ECO:0007669"/>
    <property type="project" value="UniProtKB-SubCell"/>
</dbReference>
<organism evidence="11 12">
    <name type="scientific">Blautia pseudococcoides</name>
    <dbReference type="NCBI Taxonomy" id="1796616"/>
    <lineage>
        <taxon>Bacteria</taxon>
        <taxon>Bacillati</taxon>
        <taxon>Bacillota</taxon>
        <taxon>Clostridia</taxon>
        <taxon>Lachnospirales</taxon>
        <taxon>Lachnospiraceae</taxon>
        <taxon>Blautia</taxon>
    </lineage>
</organism>
<keyword evidence="7 10" id="KW-1133">Transmembrane helix</keyword>
<evidence type="ECO:0000256" key="8">
    <source>
        <dbReference type="ARBA" id="ARBA00023136"/>
    </source>
</evidence>
<feature type="transmembrane region" description="Helical" evidence="10">
    <location>
        <begin position="18"/>
        <end position="36"/>
    </location>
</feature>
<comment type="similarity">
    <text evidence="2">Belongs to the multi antimicrobial extrusion (MATE) (TC 2.A.66.1) family. MepA subfamily.</text>
</comment>
<dbReference type="STRING" id="1796616.A4V09_18670"/>
<evidence type="ECO:0000256" key="3">
    <source>
        <dbReference type="ARBA" id="ARBA00022106"/>
    </source>
</evidence>
<feature type="transmembrane region" description="Helical" evidence="10">
    <location>
        <begin position="101"/>
        <end position="119"/>
    </location>
</feature>
<dbReference type="AlphaFoldDB" id="A0A1C7ID27"/>
<dbReference type="GO" id="GO:0046677">
    <property type="term" value="P:response to antibiotic"/>
    <property type="evidence" value="ECO:0007669"/>
    <property type="project" value="UniProtKB-KW"/>
</dbReference>
<dbReference type="RefSeq" id="WP_065543704.1">
    <property type="nucleotide sequence ID" value="NZ_CP015405.2"/>
</dbReference>
<sequence>MAEEQVKNRLEQDSIGKLMLELCTQTTLSIMIYNIYTITDTFYVSKGIGSVASGAIGIFSPVLLLVNGVSSTLGTGGASIISRRLGERNPAGGKKVVGCMMWLWVLCSLTITITGLAFLEPLLELLGSTSEIYPYAVEYGRIMLIGTIISTGFSGIMRAEGDIFYSTLQWCCPVMINLLLDPLFIYGFHMGISGAAVATLIAQLFSAVNSIYYFFIRKNTPCRVALGDIRWNRQACKEILYIGLPAFLNSLGNSLTGMVGNQILGQVGGTQAIGTYAVISRIQSFLSTPFSGIMQGIQPMLGFDWGRQQRKRVKRTVAYAILGGAVYGGVIAVCVYCGAGGIVKLFSVDSEITSIGKTALQIICFSLVIGGIMPVIQAYFLALGYGKKVLFLSLESIFAIRLPLLLIAWRLDNLDIIWWILVLTEWLIAGLAVYNYKIVRKER</sequence>
<dbReference type="KEGG" id="byl:A4V09_18670"/>
<feature type="transmembrane region" description="Helical" evidence="10">
    <location>
        <begin position="56"/>
        <end position="81"/>
    </location>
</feature>
<proteinExistence type="inferred from homology"/>
<evidence type="ECO:0000256" key="1">
    <source>
        <dbReference type="ARBA" id="ARBA00004651"/>
    </source>
</evidence>
<dbReference type="Proteomes" id="UP000092574">
    <property type="component" value="Chromosome"/>
</dbReference>
<dbReference type="InterPro" id="IPR045070">
    <property type="entry name" value="MATE_MepA-like"/>
</dbReference>
<evidence type="ECO:0000256" key="6">
    <source>
        <dbReference type="ARBA" id="ARBA00022692"/>
    </source>
</evidence>
<keyword evidence="6 10" id="KW-0812">Transmembrane</keyword>
<feature type="transmembrane region" description="Helical" evidence="10">
    <location>
        <begin position="358"/>
        <end position="382"/>
    </location>
</feature>
<dbReference type="EMBL" id="CP015405">
    <property type="protein sequence ID" value="ANU77590.1"/>
    <property type="molecule type" value="Genomic_DNA"/>
</dbReference>
<protein>
    <recommendedName>
        <fullName evidence="3">Multidrug export protein MepA</fullName>
    </recommendedName>
</protein>
<accession>A0A1C7ID27</accession>
<dbReference type="CDD" id="cd13143">
    <property type="entry name" value="MATE_MepA_like"/>
    <property type="match status" value="1"/>
</dbReference>
<feature type="transmembrane region" description="Helical" evidence="10">
    <location>
        <begin position="192"/>
        <end position="215"/>
    </location>
</feature>
<keyword evidence="4" id="KW-0813">Transport</keyword>
<evidence type="ECO:0000256" key="5">
    <source>
        <dbReference type="ARBA" id="ARBA00022475"/>
    </source>
</evidence>
<dbReference type="PIRSF" id="PIRSF006603">
    <property type="entry name" value="DinF"/>
    <property type="match status" value="1"/>
</dbReference>
<dbReference type="InterPro" id="IPR002528">
    <property type="entry name" value="MATE_fam"/>
</dbReference>
<evidence type="ECO:0000313" key="11">
    <source>
        <dbReference type="EMBL" id="ANU77590.1"/>
    </source>
</evidence>
<evidence type="ECO:0000256" key="9">
    <source>
        <dbReference type="ARBA" id="ARBA00023251"/>
    </source>
</evidence>
<dbReference type="NCBIfam" id="TIGR00797">
    <property type="entry name" value="matE"/>
    <property type="match status" value="1"/>
</dbReference>
<feature type="transmembrane region" description="Helical" evidence="10">
    <location>
        <begin position="416"/>
        <end position="436"/>
    </location>
</feature>
<evidence type="ECO:0000313" key="12">
    <source>
        <dbReference type="Proteomes" id="UP000092574"/>
    </source>
</evidence>
<dbReference type="OrthoDB" id="9811110at2"/>
<keyword evidence="8 10" id="KW-0472">Membrane</keyword>
<evidence type="ECO:0000256" key="2">
    <source>
        <dbReference type="ARBA" id="ARBA00008417"/>
    </source>
</evidence>
<evidence type="ECO:0000256" key="4">
    <source>
        <dbReference type="ARBA" id="ARBA00022448"/>
    </source>
</evidence>
<reference evidence="11" key="1">
    <citation type="submission" date="2017-04" db="EMBL/GenBank/DDBJ databases">
        <title>Complete Genome Sequences of Twelve Strains of a Stable Defined Moderately Diverse Mouse Microbiota 2 (sDMDMm2).</title>
        <authorList>
            <person name="Uchimura Y."/>
            <person name="Wyss M."/>
            <person name="Brugiroux S."/>
            <person name="Limenitakis J.P."/>
            <person name="Stecher B."/>
            <person name="McCoy K.D."/>
            <person name="Macpherson A.J."/>
        </authorList>
    </citation>
    <scope>NUCLEOTIDE SEQUENCE</scope>
    <source>
        <strain evidence="11">YL58</strain>
    </source>
</reference>